<accession>A0A0F8ZNK1</accession>
<dbReference type="SUPFAM" id="SSF117892">
    <property type="entry name" value="Band 7/SPFH domain"/>
    <property type="match status" value="1"/>
</dbReference>
<dbReference type="EMBL" id="LAZR01046909">
    <property type="protein sequence ID" value="KKK95437.1"/>
    <property type="molecule type" value="Genomic_DNA"/>
</dbReference>
<evidence type="ECO:0000259" key="2">
    <source>
        <dbReference type="Pfam" id="PF01145"/>
    </source>
</evidence>
<keyword evidence="1" id="KW-0472">Membrane</keyword>
<dbReference type="AlphaFoldDB" id="A0A0F8ZNK1"/>
<gene>
    <name evidence="3" type="ORF">LCGC14_2672800</name>
</gene>
<comment type="caution">
    <text evidence="3">The sequence shown here is derived from an EMBL/GenBank/DDBJ whole genome shotgun (WGS) entry which is preliminary data.</text>
</comment>
<keyword evidence="1" id="KW-0812">Transmembrane</keyword>
<protein>
    <recommendedName>
        <fullName evidence="2">Band 7 domain-containing protein</fullName>
    </recommendedName>
</protein>
<reference evidence="3" key="1">
    <citation type="journal article" date="2015" name="Nature">
        <title>Complex archaea that bridge the gap between prokaryotes and eukaryotes.</title>
        <authorList>
            <person name="Spang A."/>
            <person name="Saw J.H."/>
            <person name="Jorgensen S.L."/>
            <person name="Zaremba-Niedzwiedzka K."/>
            <person name="Martijn J."/>
            <person name="Lind A.E."/>
            <person name="van Eijk R."/>
            <person name="Schleper C."/>
            <person name="Guy L."/>
            <person name="Ettema T.J."/>
        </authorList>
    </citation>
    <scope>NUCLEOTIDE SEQUENCE</scope>
</reference>
<feature type="transmembrane region" description="Helical" evidence="1">
    <location>
        <begin position="9"/>
        <end position="30"/>
    </location>
</feature>
<feature type="domain" description="Band 7" evidence="2">
    <location>
        <begin position="29"/>
        <end position="142"/>
    </location>
</feature>
<name>A0A0F8ZNK1_9ZZZZ</name>
<keyword evidence="1" id="KW-1133">Transmembrane helix</keyword>
<dbReference type="Gene3D" id="3.30.479.30">
    <property type="entry name" value="Band 7 domain"/>
    <property type="match status" value="1"/>
</dbReference>
<dbReference type="InterPro" id="IPR036013">
    <property type="entry name" value="Band_7/SPFH_dom_sf"/>
</dbReference>
<evidence type="ECO:0000256" key="1">
    <source>
        <dbReference type="SAM" id="Phobius"/>
    </source>
</evidence>
<sequence>MKIKSVVRILMLIVLVGIVSIAGSMVFFVVDETEYVVVTRFGDPLRAYTEPGLKIKWPEPIEALHKYDNRLLVYESGEMEFLPRDEKNLIVDSYVVWRVDDPVKFLKTVKDEMSAEDKLRDIVLSELGIAIGKYDLSALVSTDPEAVK</sequence>
<organism evidence="3">
    <name type="scientific">marine sediment metagenome</name>
    <dbReference type="NCBI Taxonomy" id="412755"/>
    <lineage>
        <taxon>unclassified sequences</taxon>
        <taxon>metagenomes</taxon>
        <taxon>ecological metagenomes</taxon>
    </lineage>
</organism>
<dbReference type="Pfam" id="PF01145">
    <property type="entry name" value="Band_7"/>
    <property type="match status" value="1"/>
</dbReference>
<proteinExistence type="predicted"/>
<dbReference type="PANTHER" id="PTHR42911">
    <property type="entry name" value="MODULATOR OF FTSH PROTEASE HFLC"/>
    <property type="match status" value="1"/>
</dbReference>
<feature type="non-terminal residue" evidence="3">
    <location>
        <position position="148"/>
    </location>
</feature>
<evidence type="ECO:0000313" key="3">
    <source>
        <dbReference type="EMBL" id="KKK95437.1"/>
    </source>
</evidence>
<dbReference type="InterPro" id="IPR001107">
    <property type="entry name" value="Band_7"/>
</dbReference>
<dbReference type="PANTHER" id="PTHR42911:SF1">
    <property type="entry name" value="MODULATOR OF FTSH PROTEASE HFLC"/>
    <property type="match status" value="1"/>
</dbReference>